<comment type="cofactor">
    <cofactor evidence="1">
        <name>[4Fe-4S] cluster</name>
        <dbReference type="ChEBI" id="CHEBI:49883"/>
    </cofactor>
</comment>
<dbReference type="PROSITE" id="PS51918">
    <property type="entry name" value="RADICAL_SAM"/>
    <property type="match status" value="1"/>
</dbReference>
<dbReference type="RefSeq" id="WP_179266203.1">
    <property type="nucleotide sequence ID" value="NZ_FZPH01000005.1"/>
</dbReference>
<dbReference type="SFLD" id="SFLDG01386">
    <property type="entry name" value="main_SPASM_domain-containing"/>
    <property type="match status" value="1"/>
</dbReference>
<feature type="domain" description="Radical SAM core" evidence="7">
    <location>
        <begin position="1"/>
        <end position="216"/>
    </location>
</feature>
<dbReference type="InterPro" id="IPR058240">
    <property type="entry name" value="rSAM_sf"/>
</dbReference>
<protein>
    <submittedName>
        <fullName evidence="8">Radical SAM additional 4Fe4S-binding SPASM domain-containing protein</fullName>
    </submittedName>
</protein>
<dbReference type="PANTHER" id="PTHR11228:SF7">
    <property type="entry name" value="PQQA PEPTIDE CYCLASE"/>
    <property type="match status" value="1"/>
</dbReference>
<dbReference type="SUPFAM" id="SSF102114">
    <property type="entry name" value="Radical SAM enzymes"/>
    <property type="match status" value="1"/>
</dbReference>
<evidence type="ECO:0000256" key="3">
    <source>
        <dbReference type="ARBA" id="ARBA00022691"/>
    </source>
</evidence>
<accession>A0A239MEK2</accession>
<evidence type="ECO:0000256" key="5">
    <source>
        <dbReference type="ARBA" id="ARBA00023004"/>
    </source>
</evidence>
<evidence type="ECO:0000313" key="9">
    <source>
        <dbReference type="Proteomes" id="UP000198362"/>
    </source>
</evidence>
<dbReference type="AlphaFoldDB" id="A0A239MEK2"/>
<dbReference type="GO" id="GO:0003824">
    <property type="term" value="F:catalytic activity"/>
    <property type="evidence" value="ECO:0007669"/>
    <property type="project" value="InterPro"/>
</dbReference>
<dbReference type="NCBIfam" id="TIGR04085">
    <property type="entry name" value="rSAM_more_4Fe4S"/>
    <property type="match status" value="1"/>
</dbReference>
<dbReference type="Gene3D" id="3.20.20.70">
    <property type="entry name" value="Aldolase class I"/>
    <property type="match status" value="1"/>
</dbReference>
<keyword evidence="6" id="KW-0411">Iron-sulfur</keyword>
<evidence type="ECO:0000256" key="6">
    <source>
        <dbReference type="ARBA" id="ARBA00023014"/>
    </source>
</evidence>
<dbReference type="Proteomes" id="UP000198362">
    <property type="component" value="Unassembled WGS sequence"/>
</dbReference>
<dbReference type="GO" id="GO:0046872">
    <property type="term" value="F:metal ion binding"/>
    <property type="evidence" value="ECO:0007669"/>
    <property type="project" value="UniProtKB-KW"/>
</dbReference>
<name>A0A239MEK2_9ACTN</name>
<evidence type="ECO:0000256" key="1">
    <source>
        <dbReference type="ARBA" id="ARBA00001966"/>
    </source>
</evidence>
<dbReference type="CDD" id="cd01335">
    <property type="entry name" value="Radical_SAM"/>
    <property type="match status" value="1"/>
</dbReference>
<gene>
    <name evidence="8" type="ORF">SAMN05421812_105395</name>
</gene>
<proteinExistence type="predicted"/>
<dbReference type="InterPro" id="IPR007197">
    <property type="entry name" value="rSAM"/>
</dbReference>
<dbReference type="EMBL" id="FZPH01000005">
    <property type="protein sequence ID" value="SNT41115.1"/>
    <property type="molecule type" value="Genomic_DNA"/>
</dbReference>
<dbReference type="PANTHER" id="PTHR11228">
    <property type="entry name" value="RADICAL SAM DOMAIN PROTEIN"/>
    <property type="match status" value="1"/>
</dbReference>
<dbReference type="InterPro" id="IPR023885">
    <property type="entry name" value="4Fe4S-binding_SPASM_dom"/>
</dbReference>
<keyword evidence="9" id="KW-1185">Reference proteome</keyword>
<evidence type="ECO:0000259" key="7">
    <source>
        <dbReference type="PROSITE" id="PS51918"/>
    </source>
</evidence>
<dbReference type="InterPro" id="IPR017200">
    <property type="entry name" value="PqqE-like"/>
</dbReference>
<dbReference type="SFLD" id="SFLDS00029">
    <property type="entry name" value="Radical_SAM"/>
    <property type="match status" value="1"/>
</dbReference>
<evidence type="ECO:0000256" key="4">
    <source>
        <dbReference type="ARBA" id="ARBA00022723"/>
    </source>
</evidence>
<dbReference type="Pfam" id="PF04055">
    <property type="entry name" value="Radical_SAM"/>
    <property type="match status" value="1"/>
</dbReference>
<evidence type="ECO:0000256" key="2">
    <source>
        <dbReference type="ARBA" id="ARBA00022485"/>
    </source>
</evidence>
<keyword evidence="2" id="KW-0004">4Fe-4S</keyword>
<keyword evidence="5" id="KW-0408">Iron</keyword>
<organism evidence="8 9">
    <name type="scientific">Asanoa hainanensis</name>
    <dbReference type="NCBI Taxonomy" id="560556"/>
    <lineage>
        <taxon>Bacteria</taxon>
        <taxon>Bacillati</taxon>
        <taxon>Actinomycetota</taxon>
        <taxon>Actinomycetes</taxon>
        <taxon>Micromonosporales</taxon>
        <taxon>Micromonosporaceae</taxon>
        <taxon>Asanoa</taxon>
    </lineage>
</organism>
<dbReference type="SFLD" id="SFLDG01067">
    <property type="entry name" value="SPASM/twitch_domain_containing"/>
    <property type="match status" value="1"/>
</dbReference>
<evidence type="ECO:0000313" key="8">
    <source>
        <dbReference type="EMBL" id="SNT41115.1"/>
    </source>
</evidence>
<dbReference type="GO" id="GO:0051539">
    <property type="term" value="F:4 iron, 4 sulfur cluster binding"/>
    <property type="evidence" value="ECO:0007669"/>
    <property type="project" value="UniProtKB-KW"/>
</dbReference>
<dbReference type="InterPro" id="IPR013785">
    <property type="entry name" value="Aldolase_TIM"/>
</dbReference>
<keyword evidence="3" id="KW-0949">S-adenosyl-L-methionine</keyword>
<reference evidence="8 9" key="1">
    <citation type="submission" date="2017-06" db="EMBL/GenBank/DDBJ databases">
        <authorList>
            <person name="Kim H.J."/>
            <person name="Triplett B.A."/>
        </authorList>
    </citation>
    <scope>NUCLEOTIDE SEQUENCE [LARGE SCALE GENOMIC DNA]</scope>
    <source>
        <strain evidence="8 9">CGMCC 4.5593</strain>
    </source>
</reference>
<dbReference type="PIRSF" id="PIRSF037420">
    <property type="entry name" value="PQQ_syn_pqqE"/>
    <property type="match status" value="1"/>
</dbReference>
<sequence>MTTLDNLTISLTLNCNQGCQHCWVDAGTASAGELDNAEVAEVLAQARGLGAQHVKFTGGEPLVRKGFGDVLAIAYDLGFRISLETNGTGLTRPVVDRLHPFFDRLHLYVSLDGATAEVHDSFRGQPGAFRRTVDNLRILRERDGYFSIHTVTRRQNLAEIPAILDLSRQLGASQLKLILSVHDLGRGRAIQAEAITHDELFALLDALPPQRFWDYRWSPSRSRDTVLMTTLPPAFQPTGTAVTCGWASSYVAVLANGDVAICHGMYDVDEAKAGNVRERPLTELWESSSLLTSLRSWQADDLRGVCGNCAVAESCRGLCRANAIARYQDLRAPYPLCQTLYAAGRFPTEMLRDPTRDATYEPGGRRLLPVLGGGCATS</sequence>
<keyword evidence="4" id="KW-0479">Metal-binding</keyword>
<dbReference type="InterPro" id="IPR050377">
    <property type="entry name" value="Radical_SAM_PqqE_MftC-like"/>
</dbReference>
<dbReference type="Pfam" id="PF13186">
    <property type="entry name" value="SPASM"/>
    <property type="match status" value="1"/>
</dbReference>